<feature type="domain" description="FAD-binding" evidence="7">
    <location>
        <begin position="37"/>
        <end position="340"/>
    </location>
</feature>
<evidence type="ECO:0000256" key="2">
    <source>
        <dbReference type="ARBA" id="ARBA00005349"/>
    </source>
</evidence>
<dbReference type="FunFam" id="3.50.50.60:FF:000021">
    <property type="entry name" value="Ubiquinone biosynthesis monooxygenase COQ6"/>
    <property type="match status" value="1"/>
</dbReference>
<dbReference type="GO" id="GO:0071949">
    <property type="term" value="F:FAD binding"/>
    <property type="evidence" value="ECO:0007669"/>
    <property type="project" value="InterPro"/>
</dbReference>
<dbReference type="PANTHER" id="PTHR43876">
    <property type="entry name" value="UBIQUINONE BIOSYNTHESIS MONOOXYGENASE COQ6, MITOCHONDRIAL"/>
    <property type="match status" value="1"/>
</dbReference>
<dbReference type="GO" id="GO:0016705">
    <property type="term" value="F:oxidoreductase activity, acting on paired donors, with incorporation or reduction of molecular oxygen"/>
    <property type="evidence" value="ECO:0007669"/>
    <property type="project" value="InterPro"/>
</dbReference>
<dbReference type="InterPro" id="IPR002938">
    <property type="entry name" value="FAD-bd"/>
</dbReference>
<sequence>MVGLATAALLAKSNVSDRLEIKVLDAGTRPKFKYQSGATLRVSAISLGTINMLSNIGAWESISRFRACPYSKMFVWDEKNHTNDSEGIQFDAAEFGLTELGFIVENELIQQALFNEIEEIGIEIKFASRINNLSKISGEWGYKIETSDGKFYSPDLLIGADGALSQVRESAGIATKSREYFQSAFVAMVKPENHHDNIARQRFLKNGPIALLPLQHGMLSIVWSTTPEDAEISMSCTDKELAKKLSIASGYILGALDVHGPRASFPLKIQHANHYVLPGLALVGDAAHIIHPLAGQGVNLGFADAVSLTEVIAKAFSNGDHIGDLPLLRRYERQRKGANMSMLYFVDGLNNLFLSNSKTLAAIRGIGTHLFNHSGLIKRFTAEVALGIKL</sequence>
<gene>
    <name evidence="8" type="ORF">METZ01_LOCUS3029</name>
</gene>
<keyword evidence="3" id="KW-0285">Flavoprotein</keyword>
<dbReference type="PANTHER" id="PTHR43876:SF7">
    <property type="entry name" value="UBIQUINONE BIOSYNTHESIS MONOOXYGENASE COQ6, MITOCHONDRIAL"/>
    <property type="match status" value="1"/>
</dbReference>
<dbReference type="InterPro" id="IPR051205">
    <property type="entry name" value="UbiH/COQ6_monooxygenase"/>
</dbReference>
<dbReference type="PROSITE" id="PS01304">
    <property type="entry name" value="UBIH"/>
    <property type="match status" value="1"/>
</dbReference>
<accession>A0A381N6L5</accession>
<proteinExistence type="inferred from homology"/>
<keyword evidence="5" id="KW-0560">Oxidoreductase</keyword>
<protein>
    <recommendedName>
        <fullName evidence="7">FAD-binding domain-containing protein</fullName>
    </recommendedName>
</protein>
<comment type="cofactor">
    <cofactor evidence="1">
        <name>FAD</name>
        <dbReference type="ChEBI" id="CHEBI:57692"/>
    </cofactor>
</comment>
<comment type="similarity">
    <text evidence="2">Belongs to the UbiH/COQ6 family.</text>
</comment>
<evidence type="ECO:0000256" key="3">
    <source>
        <dbReference type="ARBA" id="ARBA00022630"/>
    </source>
</evidence>
<dbReference type="AlphaFoldDB" id="A0A381N6L5"/>
<evidence type="ECO:0000313" key="8">
    <source>
        <dbReference type="EMBL" id="SUZ50175.1"/>
    </source>
</evidence>
<dbReference type="PRINTS" id="PR00420">
    <property type="entry name" value="RNGMNOXGNASE"/>
</dbReference>
<evidence type="ECO:0000256" key="1">
    <source>
        <dbReference type="ARBA" id="ARBA00001974"/>
    </source>
</evidence>
<dbReference type="InterPro" id="IPR010971">
    <property type="entry name" value="UbiH/COQ6"/>
</dbReference>
<dbReference type="InterPro" id="IPR018168">
    <property type="entry name" value="Ubi_Hdrlase_CS"/>
</dbReference>
<keyword evidence="6" id="KW-0503">Monooxygenase</keyword>
<dbReference type="SUPFAM" id="SSF51905">
    <property type="entry name" value="FAD/NAD(P)-binding domain"/>
    <property type="match status" value="1"/>
</dbReference>
<dbReference type="Gene3D" id="3.50.50.60">
    <property type="entry name" value="FAD/NAD(P)-binding domain"/>
    <property type="match status" value="2"/>
</dbReference>
<dbReference type="GO" id="GO:0006744">
    <property type="term" value="P:ubiquinone biosynthetic process"/>
    <property type="evidence" value="ECO:0007669"/>
    <property type="project" value="InterPro"/>
</dbReference>
<dbReference type="Pfam" id="PF01494">
    <property type="entry name" value="FAD_binding_3"/>
    <property type="match status" value="1"/>
</dbReference>
<evidence type="ECO:0000259" key="7">
    <source>
        <dbReference type="Pfam" id="PF01494"/>
    </source>
</evidence>
<dbReference type="GO" id="GO:0005739">
    <property type="term" value="C:mitochondrion"/>
    <property type="evidence" value="ECO:0007669"/>
    <property type="project" value="TreeGrafter"/>
</dbReference>
<evidence type="ECO:0000256" key="4">
    <source>
        <dbReference type="ARBA" id="ARBA00022827"/>
    </source>
</evidence>
<reference evidence="8" key="1">
    <citation type="submission" date="2018-05" db="EMBL/GenBank/DDBJ databases">
        <authorList>
            <person name="Lanie J.A."/>
            <person name="Ng W.-L."/>
            <person name="Kazmierczak K.M."/>
            <person name="Andrzejewski T.M."/>
            <person name="Davidsen T.M."/>
            <person name="Wayne K.J."/>
            <person name="Tettelin H."/>
            <person name="Glass J.I."/>
            <person name="Rusch D."/>
            <person name="Podicherti R."/>
            <person name="Tsui H.-C.T."/>
            <person name="Winkler M.E."/>
        </authorList>
    </citation>
    <scope>NUCLEOTIDE SEQUENCE</scope>
</reference>
<dbReference type="GO" id="GO:0004497">
    <property type="term" value="F:monooxygenase activity"/>
    <property type="evidence" value="ECO:0007669"/>
    <property type="project" value="UniProtKB-KW"/>
</dbReference>
<dbReference type="NCBIfam" id="TIGR01988">
    <property type="entry name" value="Ubi-OHases"/>
    <property type="match status" value="1"/>
</dbReference>
<keyword evidence="4" id="KW-0274">FAD</keyword>
<evidence type="ECO:0000256" key="5">
    <source>
        <dbReference type="ARBA" id="ARBA00023002"/>
    </source>
</evidence>
<organism evidence="8">
    <name type="scientific">marine metagenome</name>
    <dbReference type="NCBI Taxonomy" id="408172"/>
    <lineage>
        <taxon>unclassified sequences</taxon>
        <taxon>metagenomes</taxon>
        <taxon>ecological metagenomes</taxon>
    </lineage>
</organism>
<evidence type="ECO:0000256" key="6">
    <source>
        <dbReference type="ARBA" id="ARBA00023033"/>
    </source>
</evidence>
<name>A0A381N6L5_9ZZZZ</name>
<dbReference type="InterPro" id="IPR036188">
    <property type="entry name" value="FAD/NAD-bd_sf"/>
</dbReference>
<dbReference type="EMBL" id="UINC01000155">
    <property type="protein sequence ID" value="SUZ50175.1"/>
    <property type="molecule type" value="Genomic_DNA"/>
</dbReference>